<keyword evidence="2" id="KW-0808">Transferase</keyword>
<proteinExistence type="predicted"/>
<dbReference type="GO" id="GO:0016758">
    <property type="term" value="F:hexosyltransferase activity"/>
    <property type="evidence" value="ECO:0007669"/>
    <property type="project" value="UniProtKB-ARBA"/>
</dbReference>
<dbReference type="InterPro" id="IPR050426">
    <property type="entry name" value="Glycosyltransferase_28"/>
</dbReference>
<protein>
    <submittedName>
        <fullName evidence="2">Glycosyltransferase</fullName>
    </submittedName>
</protein>
<organism evidence="2 3">
    <name type="scientific">Cryobacterium frigoriphilum</name>
    <dbReference type="NCBI Taxonomy" id="1259150"/>
    <lineage>
        <taxon>Bacteria</taxon>
        <taxon>Bacillati</taxon>
        <taxon>Actinomycetota</taxon>
        <taxon>Actinomycetes</taxon>
        <taxon>Micrococcales</taxon>
        <taxon>Microbacteriaceae</taxon>
        <taxon>Cryobacterium</taxon>
    </lineage>
</organism>
<dbReference type="PANTHER" id="PTHR48050">
    <property type="entry name" value="STEROL 3-BETA-GLUCOSYLTRANSFERASE"/>
    <property type="match status" value="1"/>
</dbReference>
<dbReference type="GO" id="GO:0017000">
    <property type="term" value="P:antibiotic biosynthetic process"/>
    <property type="evidence" value="ECO:0007669"/>
    <property type="project" value="UniProtKB-ARBA"/>
</dbReference>
<dbReference type="InterPro" id="IPR002213">
    <property type="entry name" value="UDP_glucos_trans"/>
</dbReference>
<dbReference type="CDD" id="cd03784">
    <property type="entry name" value="GT1_Gtf-like"/>
    <property type="match status" value="1"/>
</dbReference>
<dbReference type="Proteomes" id="UP000297447">
    <property type="component" value="Unassembled WGS sequence"/>
</dbReference>
<feature type="domain" description="Erythromycin biosynthesis protein CIII-like C-terminal" evidence="1">
    <location>
        <begin position="312"/>
        <end position="411"/>
    </location>
</feature>
<dbReference type="GO" id="GO:0008194">
    <property type="term" value="F:UDP-glycosyltransferase activity"/>
    <property type="evidence" value="ECO:0007669"/>
    <property type="project" value="InterPro"/>
</dbReference>
<evidence type="ECO:0000259" key="1">
    <source>
        <dbReference type="Pfam" id="PF06722"/>
    </source>
</evidence>
<dbReference type="EMBL" id="SOHE01000016">
    <property type="protein sequence ID" value="TFD54490.1"/>
    <property type="molecule type" value="Genomic_DNA"/>
</dbReference>
<keyword evidence="3" id="KW-1185">Reference proteome</keyword>
<dbReference type="RefSeq" id="WP_134518165.1">
    <property type="nucleotide sequence ID" value="NZ_SOHE01000016.1"/>
</dbReference>
<name>A0A4R9A930_9MICO</name>
<sequence length="450" mass="47753">MTRILFGSMPRSTQVRPGLPLARRLVTEGHDVTWYTGSSYVTEVASTGAVAVPMSPARDHSDASVARMHAIAHPKPGVAAQKWAHRHVSLEPIPGWLQELEVLALRVRPQVIVVEHGFLAGLFLAEKLGLPSVAFSTTPLAVPSGDTAPVGSGLAPAGSGPGHARNRALNWSFEHVLLADVQAAANAVRRACGLPPRHSFFLNWNIELSTRYLAATVPEFEYPRGDLPPHVQFTGPLLPGLGRGWRTPAWWGDVAAARHAGRPVIVLTQGLHDPESHRLLLPAIRGLAAENALVIATTGAADPDAVLPPTRRPENLRLERFLPFSELLPRADVLVTTGGYLGIQQALGAGVPVIVAGGTDDTVEVSARVEWAGVGVCLHSADPDATDIRQAVHRVLGDPRFRRRTRALATRYAHAAGLPAALAAITSLAEPSAASATRRHSPQSGGRASG</sequence>
<comment type="caution">
    <text evidence="2">The sequence shown here is derived from an EMBL/GenBank/DDBJ whole genome shotgun (WGS) entry which is preliminary data.</text>
</comment>
<gene>
    <name evidence="2" type="ORF">E3T55_03430</name>
</gene>
<dbReference type="InterPro" id="IPR010610">
    <property type="entry name" value="EryCIII-like_C"/>
</dbReference>
<dbReference type="SUPFAM" id="SSF53756">
    <property type="entry name" value="UDP-Glycosyltransferase/glycogen phosphorylase"/>
    <property type="match status" value="1"/>
</dbReference>
<dbReference type="Gene3D" id="3.40.50.2000">
    <property type="entry name" value="Glycogen Phosphorylase B"/>
    <property type="match status" value="2"/>
</dbReference>
<accession>A0A4R9A930</accession>
<evidence type="ECO:0000313" key="3">
    <source>
        <dbReference type="Proteomes" id="UP000297447"/>
    </source>
</evidence>
<dbReference type="Pfam" id="PF06722">
    <property type="entry name" value="EryCIII-like_C"/>
    <property type="match status" value="1"/>
</dbReference>
<dbReference type="PANTHER" id="PTHR48050:SF13">
    <property type="entry name" value="STEROL 3-BETA-GLUCOSYLTRANSFERASE UGT80A2"/>
    <property type="match status" value="1"/>
</dbReference>
<evidence type="ECO:0000313" key="2">
    <source>
        <dbReference type="EMBL" id="TFD54490.1"/>
    </source>
</evidence>
<dbReference type="AlphaFoldDB" id="A0A4R9A930"/>
<dbReference type="OrthoDB" id="6620093at2"/>
<reference evidence="2 3" key="1">
    <citation type="submission" date="2019-03" db="EMBL/GenBank/DDBJ databases">
        <title>Genomics of glacier-inhabiting Cryobacterium strains.</title>
        <authorList>
            <person name="Liu Q."/>
            <person name="Xin Y.-H."/>
        </authorList>
    </citation>
    <scope>NUCLEOTIDE SEQUENCE [LARGE SCALE GENOMIC DNA]</scope>
    <source>
        <strain evidence="2 3">Hh14</strain>
    </source>
</reference>